<keyword evidence="3" id="KW-1185">Reference proteome</keyword>
<organism evidence="2 3">
    <name type="scientific">Phyllosticta capitalensis</name>
    <dbReference type="NCBI Taxonomy" id="121624"/>
    <lineage>
        <taxon>Eukaryota</taxon>
        <taxon>Fungi</taxon>
        <taxon>Dikarya</taxon>
        <taxon>Ascomycota</taxon>
        <taxon>Pezizomycotina</taxon>
        <taxon>Dothideomycetes</taxon>
        <taxon>Dothideomycetes incertae sedis</taxon>
        <taxon>Botryosphaeriales</taxon>
        <taxon>Phyllostictaceae</taxon>
        <taxon>Phyllosticta</taxon>
    </lineage>
</organism>
<proteinExistence type="predicted"/>
<feature type="compositionally biased region" description="Basic and acidic residues" evidence="1">
    <location>
        <begin position="1"/>
        <end position="10"/>
    </location>
</feature>
<dbReference type="EMBL" id="JBBWRZ010000001">
    <property type="protein sequence ID" value="KAK8247488.1"/>
    <property type="molecule type" value="Genomic_DNA"/>
</dbReference>
<sequence length="321" mass="36710">MSTKFDSKRLDKVRRSKKDNPRGSCVINHSAINGDCRIVAGYLNQRTRRDLFRLAGYQVGDNTQRPVTLVEWLHAYSRNRKEFIQAKVWPSIYTRQITFLLEHPHFKNYLKDYFHDKSTPFPLPKTPPRILNQKVEIFFATPKGAFDRWSHMNALFAAFQVLLLLPPNILTGALREDLRDHPGLWGFHHEDWMRAVALVRFYVRHVHGRKIGADQPSMPVDFYTLEEEEEAAASGKGGKAAAPSKQQPDDGHEDHERSGGTSTPCTQATPREPEDPVQDQVAERLDSERDGLSLEKVAKTLVFLGTVWILLLLFGGRNEEL</sequence>
<evidence type="ECO:0000313" key="3">
    <source>
        <dbReference type="Proteomes" id="UP001492380"/>
    </source>
</evidence>
<name>A0ABR1Z535_9PEZI</name>
<feature type="compositionally biased region" description="Basic and acidic residues" evidence="1">
    <location>
        <begin position="247"/>
        <end position="258"/>
    </location>
</feature>
<evidence type="ECO:0000313" key="2">
    <source>
        <dbReference type="EMBL" id="KAK8247488.1"/>
    </source>
</evidence>
<gene>
    <name evidence="2" type="ORF">HDK90DRAFT_507151</name>
</gene>
<feature type="region of interest" description="Disordered" evidence="1">
    <location>
        <begin position="1"/>
        <end position="22"/>
    </location>
</feature>
<dbReference type="Proteomes" id="UP001492380">
    <property type="component" value="Unassembled WGS sequence"/>
</dbReference>
<protein>
    <submittedName>
        <fullName evidence="2">Uncharacterized protein</fullName>
    </submittedName>
</protein>
<reference evidence="2 3" key="1">
    <citation type="submission" date="2024-04" db="EMBL/GenBank/DDBJ databases">
        <title>Phyllosticta paracitricarpa is synonymous to the EU quarantine fungus P. citricarpa based on phylogenomic analyses.</title>
        <authorList>
            <consortium name="Lawrence Berkeley National Laboratory"/>
            <person name="Van Ingen-Buijs V.A."/>
            <person name="Van Westerhoven A.C."/>
            <person name="Haridas S."/>
            <person name="Skiadas P."/>
            <person name="Martin F."/>
            <person name="Groenewald J.Z."/>
            <person name="Crous P.W."/>
            <person name="Seidl M.F."/>
        </authorList>
    </citation>
    <scope>NUCLEOTIDE SEQUENCE [LARGE SCALE GENOMIC DNA]</scope>
    <source>
        <strain evidence="2 3">CBS 123374</strain>
    </source>
</reference>
<accession>A0ABR1Z535</accession>
<comment type="caution">
    <text evidence="2">The sequence shown here is derived from an EMBL/GenBank/DDBJ whole genome shotgun (WGS) entry which is preliminary data.</text>
</comment>
<evidence type="ECO:0000256" key="1">
    <source>
        <dbReference type="SAM" id="MobiDB-lite"/>
    </source>
</evidence>
<feature type="region of interest" description="Disordered" evidence="1">
    <location>
        <begin position="228"/>
        <end position="283"/>
    </location>
</feature>
<feature type="compositionally biased region" description="Polar residues" evidence="1">
    <location>
        <begin position="259"/>
        <end position="269"/>
    </location>
</feature>